<dbReference type="Proteomes" id="UP001164761">
    <property type="component" value="Chromosome"/>
</dbReference>
<keyword evidence="2" id="KW-1185">Reference proteome</keyword>
<accession>A0ABY6ZLY9</accession>
<dbReference type="InterPro" id="IPR036638">
    <property type="entry name" value="HLH_DNA-bd_sf"/>
</dbReference>
<sequence>MNIYRDLEKIEELRQSLIATAERYECLTHPHVVDISRQLDTLIHKIQLAFKGL</sequence>
<organism evidence="1 2">
    <name type="scientific">Alicyclobacillus fastidiosus</name>
    <dbReference type="NCBI Taxonomy" id="392011"/>
    <lineage>
        <taxon>Bacteria</taxon>
        <taxon>Bacillati</taxon>
        <taxon>Bacillota</taxon>
        <taxon>Bacilli</taxon>
        <taxon>Bacillales</taxon>
        <taxon>Alicyclobacillaceae</taxon>
        <taxon>Alicyclobacillus</taxon>
    </lineage>
</organism>
<gene>
    <name evidence="1" type="ORF">NZD89_06895</name>
</gene>
<dbReference type="Gene3D" id="4.10.280.10">
    <property type="entry name" value="Helix-loop-helix DNA-binding domain"/>
    <property type="match status" value="1"/>
</dbReference>
<dbReference type="RefSeq" id="WP_268006999.1">
    <property type="nucleotide sequence ID" value="NZ_BSUT01000001.1"/>
</dbReference>
<dbReference type="SUPFAM" id="SSF140500">
    <property type="entry name" value="BAS1536-like"/>
    <property type="match status" value="1"/>
</dbReference>
<dbReference type="InterPro" id="IPR037208">
    <property type="entry name" value="Spo0E-like_sf"/>
</dbReference>
<evidence type="ECO:0000313" key="1">
    <source>
        <dbReference type="EMBL" id="WAH43124.1"/>
    </source>
</evidence>
<protein>
    <submittedName>
        <fullName evidence="1">Aspartyl-phosphate phosphatase Spo0E family protein</fullName>
    </submittedName>
</protein>
<dbReference type="InterPro" id="IPR018540">
    <property type="entry name" value="Spo0E-like"/>
</dbReference>
<evidence type="ECO:0000313" key="2">
    <source>
        <dbReference type="Proteomes" id="UP001164761"/>
    </source>
</evidence>
<proteinExistence type="predicted"/>
<dbReference type="Pfam" id="PF09388">
    <property type="entry name" value="SpoOE-like"/>
    <property type="match status" value="1"/>
</dbReference>
<reference evidence="1" key="1">
    <citation type="submission" date="2022-08" db="EMBL/GenBank/DDBJ databases">
        <title>Alicyclobacillus fastidiosus DSM 17978, complete genome.</title>
        <authorList>
            <person name="Wang Q."/>
            <person name="Cai R."/>
            <person name="Wang Z."/>
        </authorList>
    </citation>
    <scope>NUCLEOTIDE SEQUENCE</scope>
    <source>
        <strain evidence="1">DSM 17978</strain>
    </source>
</reference>
<name>A0ABY6ZLY9_9BACL</name>
<dbReference type="EMBL" id="CP104067">
    <property type="protein sequence ID" value="WAH43124.1"/>
    <property type="molecule type" value="Genomic_DNA"/>
</dbReference>